<keyword evidence="3" id="KW-1185">Reference proteome</keyword>
<evidence type="ECO:0000313" key="2">
    <source>
        <dbReference type="EMBL" id="MED6187937.1"/>
    </source>
</evidence>
<feature type="region of interest" description="Disordered" evidence="1">
    <location>
        <begin position="82"/>
        <end position="120"/>
    </location>
</feature>
<protein>
    <submittedName>
        <fullName evidence="2">Uncharacterized protein</fullName>
    </submittedName>
</protein>
<organism evidence="2 3">
    <name type="scientific">Stylosanthes scabra</name>
    <dbReference type="NCBI Taxonomy" id="79078"/>
    <lineage>
        <taxon>Eukaryota</taxon>
        <taxon>Viridiplantae</taxon>
        <taxon>Streptophyta</taxon>
        <taxon>Embryophyta</taxon>
        <taxon>Tracheophyta</taxon>
        <taxon>Spermatophyta</taxon>
        <taxon>Magnoliopsida</taxon>
        <taxon>eudicotyledons</taxon>
        <taxon>Gunneridae</taxon>
        <taxon>Pentapetalae</taxon>
        <taxon>rosids</taxon>
        <taxon>fabids</taxon>
        <taxon>Fabales</taxon>
        <taxon>Fabaceae</taxon>
        <taxon>Papilionoideae</taxon>
        <taxon>50 kb inversion clade</taxon>
        <taxon>dalbergioids sensu lato</taxon>
        <taxon>Dalbergieae</taxon>
        <taxon>Pterocarpus clade</taxon>
        <taxon>Stylosanthes</taxon>
    </lineage>
</organism>
<sequence length="120" mass="13679">MNRKELSVFNPIHLSDQSAYKTTKGPKCRERAQGKSKITKKQGEWTKSKKRAQLSVDRAPAPSRRRTRTLLSLIWKFPLVAHPRDPEGAPAPPHFVTTKTRTSRARAMEMARPRGDGRFT</sequence>
<name>A0ABU6WPW8_9FABA</name>
<dbReference type="EMBL" id="JASCZI010182452">
    <property type="protein sequence ID" value="MED6187937.1"/>
    <property type="molecule type" value="Genomic_DNA"/>
</dbReference>
<accession>A0ABU6WPW8</accession>
<feature type="region of interest" description="Disordered" evidence="1">
    <location>
        <begin position="17"/>
        <end position="63"/>
    </location>
</feature>
<reference evidence="2 3" key="1">
    <citation type="journal article" date="2023" name="Plants (Basel)">
        <title>Bridging the Gap: Combining Genomics and Transcriptomics Approaches to Understand Stylosanthes scabra, an Orphan Legume from the Brazilian Caatinga.</title>
        <authorList>
            <person name="Ferreira-Neto J.R.C."/>
            <person name="da Silva M.D."/>
            <person name="Binneck E."/>
            <person name="de Melo N.F."/>
            <person name="da Silva R.H."/>
            <person name="de Melo A.L.T.M."/>
            <person name="Pandolfi V."/>
            <person name="Bustamante F.O."/>
            <person name="Brasileiro-Vidal A.C."/>
            <person name="Benko-Iseppon A.M."/>
        </authorList>
    </citation>
    <scope>NUCLEOTIDE SEQUENCE [LARGE SCALE GENOMIC DNA]</scope>
    <source>
        <tissue evidence="2">Leaves</tissue>
    </source>
</reference>
<comment type="caution">
    <text evidence="2">The sequence shown here is derived from an EMBL/GenBank/DDBJ whole genome shotgun (WGS) entry which is preliminary data.</text>
</comment>
<gene>
    <name evidence="2" type="ORF">PIB30_081263</name>
</gene>
<dbReference type="Proteomes" id="UP001341840">
    <property type="component" value="Unassembled WGS sequence"/>
</dbReference>
<feature type="compositionally biased region" description="Basic and acidic residues" evidence="1">
    <location>
        <begin position="106"/>
        <end position="120"/>
    </location>
</feature>
<evidence type="ECO:0000256" key="1">
    <source>
        <dbReference type="SAM" id="MobiDB-lite"/>
    </source>
</evidence>
<evidence type="ECO:0000313" key="3">
    <source>
        <dbReference type="Proteomes" id="UP001341840"/>
    </source>
</evidence>
<proteinExistence type="predicted"/>